<reference evidence="2" key="1">
    <citation type="journal article" date="2014" name="Science">
        <title>Ancient hybridizations among the ancestral genomes of bread wheat.</title>
        <authorList>
            <consortium name="International Wheat Genome Sequencing Consortium,"/>
            <person name="Marcussen T."/>
            <person name="Sandve S.R."/>
            <person name="Heier L."/>
            <person name="Spannagl M."/>
            <person name="Pfeifer M."/>
            <person name="Jakobsen K.S."/>
            <person name="Wulff B.B."/>
            <person name="Steuernagel B."/>
            <person name="Mayer K.F."/>
            <person name="Olsen O.A."/>
        </authorList>
    </citation>
    <scope>NUCLEOTIDE SEQUENCE [LARGE SCALE GENOMIC DNA]</scope>
    <source>
        <strain evidence="2">cv. AL8/78</strain>
    </source>
</reference>
<evidence type="ECO:0000313" key="2">
    <source>
        <dbReference type="Proteomes" id="UP000015105"/>
    </source>
</evidence>
<reference evidence="1" key="4">
    <citation type="submission" date="2019-03" db="UniProtKB">
        <authorList>
            <consortium name="EnsemblPlants"/>
        </authorList>
    </citation>
    <scope>IDENTIFICATION</scope>
</reference>
<dbReference type="STRING" id="200361.A0A453INC7"/>
<dbReference type="EnsemblPlants" id="AET4Gv20618800.1">
    <property type="protein sequence ID" value="AET4Gv20618800.1"/>
    <property type="gene ID" value="AET4Gv20618800"/>
</dbReference>
<proteinExistence type="predicted"/>
<protein>
    <submittedName>
        <fullName evidence="1">Uncharacterized protein</fullName>
    </submittedName>
</protein>
<dbReference type="Gramene" id="AET4Gv20618800.1">
    <property type="protein sequence ID" value="AET4Gv20618800.1"/>
    <property type="gene ID" value="AET4Gv20618800"/>
</dbReference>
<keyword evidence="2" id="KW-1185">Reference proteome</keyword>
<reference evidence="1" key="5">
    <citation type="journal article" date="2021" name="G3 (Bethesda)">
        <title>Aegilops tauschii genome assembly Aet v5.0 features greater sequence contiguity and improved annotation.</title>
        <authorList>
            <person name="Wang L."/>
            <person name="Zhu T."/>
            <person name="Rodriguez J.C."/>
            <person name="Deal K.R."/>
            <person name="Dubcovsky J."/>
            <person name="McGuire P.E."/>
            <person name="Lux T."/>
            <person name="Spannagl M."/>
            <person name="Mayer K.F.X."/>
            <person name="Baldrich P."/>
            <person name="Meyers B.C."/>
            <person name="Huo N."/>
            <person name="Gu Y.Q."/>
            <person name="Zhou H."/>
            <person name="Devos K.M."/>
            <person name="Bennetzen J.L."/>
            <person name="Unver T."/>
            <person name="Budak H."/>
            <person name="Gulick P.J."/>
            <person name="Galiba G."/>
            <person name="Kalapos B."/>
            <person name="Nelson D.R."/>
            <person name="Li P."/>
            <person name="You F.M."/>
            <person name="Luo M.C."/>
            <person name="Dvorak J."/>
        </authorList>
    </citation>
    <scope>NUCLEOTIDE SEQUENCE [LARGE SCALE GENOMIC DNA]</scope>
    <source>
        <strain evidence="1">cv. AL8/78</strain>
    </source>
</reference>
<name>A0A453INC7_AEGTS</name>
<dbReference type="AlphaFoldDB" id="A0A453INC7"/>
<evidence type="ECO:0000313" key="1">
    <source>
        <dbReference type="EnsemblPlants" id="AET4Gv20618800.1"/>
    </source>
</evidence>
<reference evidence="2" key="2">
    <citation type="journal article" date="2017" name="Nat. Plants">
        <title>The Aegilops tauschii genome reveals multiple impacts of transposons.</title>
        <authorList>
            <person name="Zhao G."/>
            <person name="Zou C."/>
            <person name="Li K."/>
            <person name="Wang K."/>
            <person name="Li T."/>
            <person name="Gao L."/>
            <person name="Zhang X."/>
            <person name="Wang H."/>
            <person name="Yang Z."/>
            <person name="Liu X."/>
            <person name="Jiang W."/>
            <person name="Mao L."/>
            <person name="Kong X."/>
            <person name="Jiao Y."/>
            <person name="Jia J."/>
        </authorList>
    </citation>
    <scope>NUCLEOTIDE SEQUENCE [LARGE SCALE GENOMIC DNA]</scope>
    <source>
        <strain evidence="2">cv. AL8/78</strain>
    </source>
</reference>
<organism evidence="1 2">
    <name type="scientific">Aegilops tauschii subsp. strangulata</name>
    <name type="common">Goatgrass</name>
    <dbReference type="NCBI Taxonomy" id="200361"/>
    <lineage>
        <taxon>Eukaryota</taxon>
        <taxon>Viridiplantae</taxon>
        <taxon>Streptophyta</taxon>
        <taxon>Embryophyta</taxon>
        <taxon>Tracheophyta</taxon>
        <taxon>Spermatophyta</taxon>
        <taxon>Magnoliopsida</taxon>
        <taxon>Liliopsida</taxon>
        <taxon>Poales</taxon>
        <taxon>Poaceae</taxon>
        <taxon>BOP clade</taxon>
        <taxon>Pooideae</taxon>
        <taxon>Triticodae</taxon>
        <taxon>Triticeae</taxon>
        <taxon>Triticinae</taxon>
        <taxon>Aegilops</taxon>
    </lineage>
</organism>
<dbReference type="Proteomes" id="UP000015105">
    <property type="component" value="Chromosome 4D"/>
</dbReference>
<accession>A0A453INC7</accession>
<reference evidence="1" key="3">
    <citation type="journal article" date="2017" name="Nature">
        <title>Genome sequence of the progenitor of the wheat D genome Aegilops tauschii.</title>
        <authorList>
            <person name="Luo M.C."/>
            <person name="Gu Y.Q."/>
            <person name="Puiu D."/>
            <person name="Wang H."/>
            <person name="Twardziok S.O."/>
            <person name="Deal K.R."/>
            <person name="Huo N."/>
            <person name="Zhu T."/>
            <person name="Wang L."/>
            <person name="Wang Y."/>
            <person name="McGuire P.E."/>
            <person name="Liu S."/>
            <person name="Long H."/>
            <person name="Ramasamy R.K."/>
            <person name="Rodriguez J.C."/>
            <person name="Van S.L."/>
            <person name="Yuan L."/>
            <person name="Wang Z."/>
            <person name="Xia Z."/>
            <person name="Xiao L."/>
            <person name="Anderson O.D."/>
            <person name="Ouyang S."/>
            <person name="Liang Y."/>
            <person name="Zimin A.V."/>
            <person name="Pertea G."/>
            <person name="Qi P."/>
            <person name="Bennetzen J.L."/>
            <person name="Dai X."/>
            <person name="Dawson M.W."/>
            <person name="Muller H.G."/>
            <person name="Kugler K."/>
            <person name="Rivarola-Duarte L."/>
            <person name="Spannagl M."/>
            <person name="Mayer K.F.X."/>
            <person name="Lu F.H."/>
            <person name="Bevan M.W."/>
            <person name="Leroy P."/>
            <person name="Li P."/>
            <person name="You F.M."/>
            <person name="Sun Q."/>
            <person name="Liu Z."/>
            <person name="Lyons E."/>
            <person name="Wicker T."/>
            <person name="Salzberg S.L."/>
            <person name="Devos K.M."/>
            <person name="Dvorak J."/>
        </authorList>
    </citation>
    <scope>NUCLEOTIDE SEQUENCE [LARGE SCALE GENOMIC DNA]</scope>
    <source>
        <strain evidence="1">cv. AL8/78</strain>
    </source>
</reference>
<sequence length="39" mass="4431">MLLNRLFHDFILSGAVHEALQKLRVAGAFEKEGEMNVFV</sequence>